<feature type="binding site" evidence="4">
    <location>
        <position position="116"/>
    </location>
    <ligand>
        <name>substrate</name>
    </ligand>
</feature>
<keyword evidence="2" id="KW-0560">Oxidoreductase</keyword>
<evidence type="ECO:0000256" key="2">
    <source>
        <dbReference type="ARBA" id="ARBA00023002"/>
    </source>
</evidence>
<evidence type="ECO:0000256" key="3">
    <source>
        <dbReference type="PIRSR" id="PIRSR000097-1"/>
    </source>
</evidence>
<dbReference type="InterPro" id="IPR018170">
    <property type="entry name" value="Aldo/ket_reductase_CS"/>
</dbReference>
<evidence type="ECO:0000256" key="1">
    <source>
        <dbReference type="ARBA" id="ARBA00007905"/>
    </source>
</evidence>
<organism evidence="7 8">
    <name type="scientific">Pterulicium gracile</name>
    <dbReference type="NCBI Taxonomy" id="1884261"/>
    <lineage>
        <taxon>Eukaryota</taxon>
        <taxon>Fungi</taxon>
        <taxon>Dikarya</taxon>
        <taxon>Basidiomycota</taxon>
        <taxon>Agaricomycotina</taxon>
        <taxon>Agaricomycetes</taxon>
        <taxon>Agaricomycetidae</taxon>
        <taxon>Agaricales</taxon>
        <taxon>Pleurotineae</taxon>
        <taxon>Pterulaceae</taxon>
        <taxon>Pterulicium</taxon>
    </lineage>
</organism>
<dbReference type="PANTHER" id="PTHR43827">
    <property type="entry name" value="2,5-DIKETO-D-GLUCONIC ACID REDUCTASE"/>
    <property type="match status" value="1"/>
</dbReference>
<keyword evidence="8" id="KW-1185">Reference proteome</keyword>
<gene>
    <name evidence="7" type="ORF">BDV98DRAFT_647795</name>
</gene>
<accession>A0A5C3QY49</accession>
<dbReference type="InterPro" id="IPR036812">
    <property type="entry name" value="NAD(P)_OxRdtase_dom_sf"/>
</dbReference>
<feature type="active site" description="Proton donor" evidence="3">
    <location>
        <position position="56"/>
    </location>
</feature>
<proteinExistence type="inferred from homology"/>
<dbReference type="PROSITE" id="PS00798">
    <property type="entry name" value="ALDOKETO_REDUCTASE_1"/>
    <property type="match status" value="1"/>
</dbReference>
<dbReference type="FunFam" id="3.20.20.100:FF:000015">
    <property type="entry name" value="Oxidoreductase, aldo/keto reductase family"/>
    <property type="match status" value="1"/>
</dbReference>
<sequence>MAPSPKSITDTLTLLSNTTIPQLGFGVYKSPRDVCVRSCQRALEVGYRHIDTAQFYDNEAEVGQAVQQSTVDRKDVYITTKILVPAESPDKIYQSCVDSVKKLDPETNYVDLFLIHSPNKGAASRKDMWQALERLHLEGKAKSIGVSNFGIGHIEELKSFARVWPPHVNQIELHPWAQQKEIVDYCNKNKIIVEAYCPIVRNQKANDPTLAGLASKHKTTPNQVLIRYCLQKGWSPLPKSDDPERIKVNADVYGFVLDEEDMKALDKLDEGASGAIVQVVDNS</sequence>
<dbReference type="InterPro" id="IPR023210">
    <property type="entry name" value="NADP_OxRdtase_dom"/>
</dbReference>
<dbReference type="Proteomes" id="UP000305067">
    <property type="component" value="Unassembled WGS sequence"/>
</dbReference>
<name>A0A5C3QY49_9AGAR</name>
<dbReference type="SUPFAM" id="SSF51430">
    <property type="entry name" value="NAD(P)-linked oxidoreductase"/>
    <property type="match status" value="1"/>
</dbReference>
<evidence type="ECO:0000256" key="5">
    <source>
        <dbReference type="PIRSR" id="PIRSR000097-3"/>
    </source>
</evidence>
<feature type="site" description="Lowers pKa of active site Tyr" evidence="5">
    <location>
        <position position="81"/>
    </location>
</feature>
<dbReference type="AlphaFoldDB" id="A0A5C3QY49"/>
<dbReference type="PRINTS" id="PR00069">
    <property type="entry name" value="ALDKETRDTASE"/>
</dbReference>
<reference evidence="7 8" key="1">
    <citation type="journal article" date="2019" name="Nat. Ecol. Evol.">
        <title>Megaphylogeny resolves global patterns of mushroom evolution.</title>
        <authorList>
            <person name="Varga T."/>
            <person name="Krizsan K."/>
            <person name="Foldi C."/>
            <person name="Dima B."/>
            <person name="Sanchez-Garcia M."/>
            <person name="Sanchez-Ramirez S."/>
            <person name="Szollosi G.J."/>
            <person name="Szarkandi J.G."/>
            <person name="Papp V."/>
            <person name="Albert L."/>
            <person name="Andreopoulos W."/>
            <person name="Angelini C."/>
            <person name="Antonin V."/>
            <person name="Barry K.W."/>
            <person name="Bougher N.L."/>
            <person name="Buchanan P."/>
            <person name="Buyck B."/>
            <person name="Bense V."/>
            <person name="Catcheside P."/>
            <person name="Chovatia M."/>
            <person name="Cooper J."/>
            <person name="Damon W."/>
            <person name="Desjardin D."/>
            <person name="Finy P."/>
            <person name="Geml J."/>
            <person name="Haridas S."/>
            <person name="Hughes K."/>
            <person name="Justo A."/>
            <person name="Karasinski D."/>
            <person name="Kautmanova I."/>
            <person name="Kiss B."/>
            <person name="Kocsube S."/>
            <person name="Kotiranta H."/>
            <person name="LaButti K.M."/>
            <person name="Lechner B.E."/>
            <person name="Liimatainen K."/>
            <person name="Lipzen A."/>
            <person name="Lukacs Z."/>
            <person name="Mihaltcheva S."/>
            <person name="Morgado L.N."/>
            <person name="Niskanen T."/>
            <person name="Noordeloos M.E."/>
            <person name="Ohm R.A."/>
            <person name="Ortiz-Santana B."/>
            <person name="Ovrebo C."/>
            <person name="Racz N."/>
            <person name="Riley R."/>
            <person name="Savchenko A."/>
            <person name="Shiryaev A."/>
            <person name="Soop K."/>
            <person name="Spirin V."/>
            <person name="Szebenyi C."/>
            <person name="Tomsovsky M."/>
            <person name="Tulloss R.E."/>
            <person name="Uehling J."/>
            <person name="Grigoriev I.V."/>
            <person name="Vagvolgyi C."/>
            <person name="Papp T."/>
            <person name="Martin F.M."/>
            <person name="Miettinen O."/>
            <person name="Hibbett D.S."/>
            <person name="Nagy L.G."/>
        </authorList>
    </citation>
    <scope>NUCLEOTIDE SEQUENCE [LARGE SCALE GENOMIC DNA]</scope>
    <source>
        <strain evidence="7 8">CBS 309.79</strain>
    </source>
</reference>
<comment type="similarity">
    <text evidence="1">Belongs to the aldo/keto reductase family.</text>
</comment>
<dbReference type="GO" id="GO:0016491">
    <property type="term" value="F:oxidoreductase activity"/>
    <property type="evidence" value="ECO:0007669"/>
    <property type="project" value="UniProtKB-KW"/>
</dbReference>
<dbReference type="PIRSF" id="PIRSF000097">
    <property type="entry name" value="AKR"/>
    <property type="match status" value="1"/>
</dbReference>
<evidence type="ECO:0000313" key="7">
    <source>
        <dbReference type="EMBL" id="TFL05461.1"/>
    </source>
</evidence>
<protein>
    <submittedName>
        <fullName evidence="7">NADP-dependent oxidoreductase domain-containing protein</fullName>
    </submittedName>
</protein>
<dbReference type="PROSITE" id="PS00062">
    <property type="entry name" value="ALDOKETO_REDUCTASE_2"/>
    <property type="match status" value="1"/>
</dbReference>
<dbReference type="Pfam" id="PF00248">
    <property type="entry name" value="Aldo_ket_red"/>
    <property type="match status" value="1"/>
</dbReference>
<dbReference type="OrthoDB" id="2904056at2759"/>
<evidence type="ECO:0000313" key="8">
    <source>
        <dbReference type="Proteomes" id="UP000305067"/>
    </source>
</evidence>
<dbReference type="CDD" id="cd19071">
    <property type="entry name" value="AKR_AKR1-5-like"/>
    <property type="match status" value="1"/>
</dbReference>
<dbReference type="STRING" id="1884261.A0A5C3QY49"/>
<evidence type="ECO:0000259" key="6">
    <source>
        <dbReference type="Pfam" id="PF00248"/>
    </source>
</evidence>
<evidence type="ECO:0000256" key="4">
    <source>
        <dbReference type="PIRSR" id="PIRSR000097-2"/>
    </source>
</evidence>
<dbReference type="InterPro" id="IPR020471">
    <property type="entry name" value="AKR"/>
</dbReference>
<dbReference type="Gene3D" id="3.20.20.100">
    <property type="entry name" value="NADP-dependent oxidoreductase domain"/>
    <property type="match status" value="1"/>
</dbReference>
<feature type="domain" description="NADP-dependent oxidoreductase" evidence="6">
    <location>
        <begin position="36"/>
        <end position="270"/>
    </location>
</feature>
<dbReference type="EMBL" id="ML178816">
    <property type="protein sequence ID" value="TFL05461.1"/>
    <property type="molecule type" value="Genomic_DNA"/>
</dbReference>
<dbReference type="PANTHER" id="PTHR43827:SF13">
    <property type="entry name" value="ALDO_KETO REDUCTASE FAMILY PROTEIN"/>
    <property type="match status" value="1"/>
</dbReference>